<organism evidence="1 2">
    <name type="scientific">Dryococelus australis</name>
    <dbReference type="NCBI Taxonomy" id="614101"/>
    <lineage>
        <taxon>Eukaryota</taxon>
        <taxon>Metazoa</taxon>
        <taxon>Ecdysozoa</taxon>
        <taxon>Arthropoda</taxon>
        <taxon>Hexapoda</taxon>
        <taxon>Insecta</taxon>
        <taxon>Pterygota</taxon>
        <taxon>Neoptera</taxon>
        <taxon>Polyneoptera</taxon>
        <taxon>Phasmatodea</taxon>
        <taxon>Verophasmatodea</taxon>
        <taxon>Anareolatae</taxon>
        <taxon>Phasmatidae</taxon>
        <taxon>Eurycanthinae</taxon>
        <taxon>Dryococelus</taxon>
    </lineage>
</organism>
<sequence length="67" mass="7625">MHSRWQGNLFSPSLSDDSNHPSYLSPGHVVIGGLIKSFPEPDLSDVSMKQLSRWQQVQQAVQQFWTL</sequence>
<evidence type="ECO:0000313" key="1">
    <source>
        <dbReference type="EMBL" id="KAJ8884054.1"/>
    </source>
</evidence>
<name>A0ABQ9HI87_9NEOP</name>
<proteinExistence type="predicted"/>
<accession>A0ABQ9HI87</accession>
<comment type="caution">
    <text evidence="1">The sequence shown here is derived from an EMBL/GenBank/DDBJ whole genome shotgun (WGS) entry which is preliminary data.</text>
</comment>
<dbReference type="EMBL" id="JARBHB010000005">
    <property type="protein sequence ID" value="KAJ8884054.1"/>
    <property type="molecule type" value="Genomic_DNA"/>
</dbReference>
<keyword evidence="2" id="KW-1185">Reference proteome</keyword>
<dbReference type="Proteomes" id="UP001159363">
    <property type="component" value="Chromosome 4"/>
</dbReference>
<gene>
    <name evidence="1" type="ORF">PR048_015911</name>
</gene>
<protein>
    <submittedName>
        <fullName evidence="1">Uncharacterized protein</fullName>
    </submittedName>
</protein>
<reference evidence="1 2" key="1">
    <citation type="submission" date="2023-02" db="EMBL/GenBank/DDBJ databases">
        <title>LHISI_Scaffold_Assembly.</title>
        <authorList>
            <person name="Stuart O.P."/>
            <person name="Cleave R."/>
            <person name="Magrath M.J.L."/>
            <person name="Mikheyev A.S."/>
        </authorList>
    </citation>
    <scope>NUCLEOTIDE SEQUENCE [LARGE SCALE GENOMIC DNA]</scope>
    <source>
        <strain evidence="1">Daus_M_001</strain>
        <tissue evidence="1">Leg muscle</tissue>
    </source>
</reference>
<evidence type="ECO:0000313" key="2">
    <source>
        <dbReference type="Proteomes" id="UP001159363"/>
    </source>
</evidence>